<protein>
    <submittedName>
        <fullName evidence="2">Uncharacterized protein</fullName>
    </submittedName>
</protein>
<proteinExistence type="predicted"/>
<organism evidence="2 3">
    <name type="scientific">Salmonella enterica subsp. enterica serovar Bovismorbificans</name>
    <dbReference type="NCBI Taxonomy" id="58097"/>
    <lineage>
        <taxon>Bacteria</taxon>
        <taxon>Pseudomonadati</taxon>
        <taxon>Pseudomonadota</taxon>
        <taxon>Gammaproteobacteria</taxon>
        <taxon>Enterobacterales</taxon>
        <taxon>Enterobacteriaceae</taxon>
        <taxon>Salmonella</taxon>
    </lineage>
</organism>
<accession>A0A655DS66</accession>
<feature type="region of interest" description="Disordered" evidence="1">
    <location>
        <begin position="1"/>
        <end position="29"/>
    </location>
</feature>
<evidence type="ECO:0000256" key="1">
    <source>
        <dbReference type="SAM" id="MobiDB-lite"/>
    </source>
</evidence>
<dbReference type="AlphaFoldDB" id="A0A655DS66"/>
<gene>
    <name evidence="2" type="ORF">ERS008202_03609</name>
</gene>
<dbReference type="EMBL" id="CQPC01000058">
    <property type="protein sequence ID" value="CNU81927.1"/>
    <property type="molecule type" value="Genomic_DNA"/>
</dbReference>
<sequence>MAHAAIHQHLFKRAAARDDKNNYRNSANGLADDIHHLLNRTSVASAQRKNGDDNGNKQRHCWITDKFEENPHGIRFWQRDFTYRCDGHQNDRDHGGKNTVPE</sequence>
<reference evidence="2 3" key="1">
    <citation type="submission" date="2015-03" db="EMBL/GenBank/DDBJ databases">
        <authorList>
            <consortium name="Pathogen Informatics"/>
        </authorList>
    </citation>
    <scope>NUCLEOTIDE SEQUENCE [LARGE SCALE GENOMIC DNA]</scope>
    <source>
        <strain evidence="2 3">3476</strain>
    </source>
</reference>
<dbReference type="Proteomes" id="UP000039541">
    <property type="component" value="Unassembled WGS sequence"/>
</dbReference>
<evidence type="ECO:0000313" key="2">
    <source>
        <dbReference type="EMBL" id="CNU81927.1"/>
    </source>
</evidence>
<evidence type="ECO:0000313" key="3">
    <source>
        <dbReference type="Proteomes" id="UP000039541"/>
    </source>
</evidence>
<name>A0A655DS66_SALET</name>